<dbReference type="InterPro" id="IPR042266">
    <property type="entry name" value="PPPDE_sf"/>
</dbReference>
<evidence type="ECO:0000313" key="8">
    <source>
        <dbReference type="Proteomes" id="UP001158576"/>
    </source>
</evidence>
<dbReference type="EC" id="3.1.2.22" evidence="2"/>
<keyword evidence="8" id="KW-1185">Reference proteome</keyword>
<dbReference type="Proteomes" id="UP001158576">
    <property type="component" value="Chromosome 2"/>
</dbReference>
<evidence type="ECO:0000256" key="1">
    <source>
        <dbReference type="ARBA" id="ARBA00008140"/>
    </source>
</evidence>
<feature type="domain" description="PPPDE" evidence="6">
    <location>
        <begin position="4"/>
        <end position="153"/>
    </location>
</feature>
<evidence type="ECO:0000256" key="2">
    <source>
        <dbReference type="ARBA" id="ARBA00012423"/>
    </source>
</evidence>
<evidence type="ECO:0000256" key="4">
    <source>
        <dbReference type="ARBA" id="ARBA00022801"/>
    </source>
</evidence>
<evidence type="ECO:0000259" key="6">
    <source>
        <dbReference type="PROSITE" id="PS51858"/>
    </source>
</evidence>
<comment type="catalytic activity">
    <reaction evidence="5">
        <text>S-hexadecanoyl-L-cysteinyl-[protein] + H2O = L-cysteinyl-[protein] + hexadecanoate + H(+)</text>
        <dbReference type="Rhea" id="RHEA:19233"/>
        <dbReference type="Rhea" id="RHEA-COMP:10131"/>
        <dbReference type="Rhea" id="RHEA-COMP:11032"/>
        <dbReference type="ChEBI" id="CHEBI:7896"/>
        <dbReference type="ChEBI" id="CHEBI:15377"/>
        <dbReference type="ChEBI" id="CHEBI:15378"/>
        <dbReference type="ChEBI" id="CHEBI:29950"/>
        <dbReference type="ChEBI" id="CHEBI:74151"/>
        <dbReference type="EC" id="3.1.2.22"/>
    </reaction>
    <physiologicalReaction direction="left-to-right" evidence="5">
        <dbReference type="Rhea" id="RHEA:19234"/>
    </physiologicalReaction>
</comment>
<dbReference type="Gene3D" id="3.90.1720.30">
    <property type="entry name" value="PPPDE domains"/>
    <property type="match status" value="1"/>
</dbReference>
<organism evidence="7 8">
    <name type="scientific">Oikopleura dioica</name>
    <name type="common">Tunicate</name>
    <dbReference type="NCBI Taxonomy" id="34765"/>
    <lineage>
        <taxon>Eukaryota</taxon>
        <taxon>Metazoa</taxon>
        <taxon>Chordata</taxon>
        <taxon>Tunicata</taxon>
        <taxon>Appendicularia</taxon>
        <taxon>Copelata</taxon>
        <taxon>Oikopleuridae</taxon>
        <taxon>Oikopleura</taxon>
    </lineage>
</organism>
<dbReference type="EMBL" id="OU015567">
    <property type="protein sequence ID" value="CAG5112293.1"/>
    <property type="molecule type" value="Genomic_DNA"/>
</dbReference>
<dbReference type="Pfam" id="PF05903">
    <property type="entry name" value="Peptidase_C97"/>
    <property type="match status" value="1"/>
</dbReference>
<dbReference type="InterPro" id="IPR008580">
    <property type="entry name" value="PPPDE_dom"/>
</dbReference>
<proteinExistence type="inferred from homology"/>
<accession>A0ABN7T3D2</accession>
<sequence>MFDQQVNLLIYDYNIAGTRLGTHTAVFVYDEEFWFSIEGIKKRCGEKKYQFCEKRFVWEPILPGNLESKVRNLGSVSSQTKRPKEVLNLGQTPISKSDFLQHLECFLLPEFNRNTYSLTTLNCNTFCNAVITYLRPTNRELGRNRLNQIFDETDKTVQDVKETAVAVVDQSGQMIKTVAGVALESGYQMISSYFQKPPNKN</sequence>
<gene>
    <name evidence="7" type="ORF">OKIOD_LOCUS15286</name>
</gene>
<evidence type="ECO:0000313" key="7">
    <source>
        <dbReference type="EMBL" id="CAG5112293.1"/>
    </source>
</evidence>
<dbReference type="PROSITE" id="PS51858">
    <property type="entry name" value="PPPDE"/>
    <property type="match status" value="1"/>
</dbReference>
<evidence type="ECO:0000256" key="3">
    <source>
        <dbReference type="ARBA" id="ARBA00022670"/>
    </source>
</evidence>
<protein>
    <recommendedName>
        <fullName evidence="2">palmitoyl-protein hydrolase</fullName>
        <ecNumber evidence="2">3.1.2.22</ecNumber>
    </recommendedName>
</protein>
<evidence type="ECO:0000256" key="5">
    <source>
        <dbReference type="ARBA" id="ARBA00047409"/>
    </source>
</evidence>
<keyword evidence="3" id="KW-0645">Protease</keyword>
<comment type="similarity">
    <text evidence="1">Belongs to the DeSI family.</text>
</comment>
<reference evidence="7 8" key="1">
    <citation type="submission" date="2021-04" db="EMBL/GenBank/DDBJ databases">
        <authorList>
            <person name="Bliznina A."/>
        </authorList>
    </citation>
    <scope>NUCLEOTIDE SEQUENCE [LARGE SCALE GENOMIC DNA]</scope>
</reference>
<keyword evidence="4" id="KW-0378">Hydrolase</keyword>
<name>A0ABN7T3D2_OIKDI</name>